<evidence type="ECO:0000256" key="1">
    <source>
        <dbReference type="SAM" id="MobiDB-lite"/>
    </source>
</evidence>
<sequence>MAEVGKNAVENGDDSSEYETDDEEVEVVTEGLKTMERELSEPDDDDVTENSGKGKKQGFIARTFSKSGSSGGIVRTISRSFSKSNQGMSRGMSKNGGLMRTFSRASAQDLDQDEVEAAAAKSEAYKAISEKKAITYSAPTFLFAPYGLNAAMDLLALFHNGIRQELKNSYHLLSVMERMFASLTHETINSFFDYWEVLWHHVQDYFTAEEAIFWHAVDKRVKMENPKLGSQARGKHKAKLILFYEELSKDMDEKFSLMPASEALKGVRYMINKAVSSLLDYFMIMEKSIPEILKSNFNDKELVGLEKDVFQYMLNKGQCVWANAHIPVRWQSEPAAYQTIVGRHFPKLKMLDFKRWQKTFEKEHELLLKNISALSKQAVTGKTTGAGQGEMVPQFYLDKARRKADGLDSESEVDEDDGEYDPEY</sequence>
<gene>
    <name evidence="2" type="ORF">TOLI1172_LOCUS7935</name>
</gene>
<protein>
    <submittedName>
        <fullName evidence="2">Uncharacterized protein</fullName>
    </submittedName>
</protein>
<name>A0A7S1ETT3_9RHOD</name>
<reference evidence="2" key="1">
    <citation type="submission" date="2021-01" db="EMBL/GenBank/DDBJ databases">
        <authorList>
            <person name="Corre E."/>
            <person name="Pelletier E."/>
            <person name="Niang G."/>
            <person name="Scheremetjew M."/>
            <person name="Finn R."/>
            <person name="Kale V."/>
            <person name="Holt S."/>
            <person name="Cochrane G."/>
            <person name="Meng A."/>
            <person name="Brown T."/>
            <person name="Cohen L."/>
        </authorList>
    </citation>
    <scope>NUCLEOTIDE SEQUENCE</scope>
    <source>
        <strain evidence="2">CCMP3278</strain>
    </source>
</reference>
<feature type="compositionally biased region" description="Acidic residues" evidence="1">
    <location>
        <begin position="407"/>
        <end position="424"/>
    </location>
</feature>
<feature type="compositionally biased region" description="Polar residues" evidence="1">
    <location>
        <begin position="77"/>
        <end position="88"/>
    </location>
</feature>
<proteinExistence type="predicted"/>
<organism evidence="2">
    <name type="scientific">Timspurckia oligopyrenoides</name>
    <dbReference type="NCBI Taxonomy" id="708627"/>
    <lineage>
        <taxon>Eukaryota</taxon>
        <taxon>Rhodophyta</taxon>
        <taxon>Bangiophyceae</taxon>
        <taxon>Porphyridiales</taxon>
        <taxon>Porphyridiaceae</taxon>
        <taxon>Timspurckia</taxon>
    </lineage>
</organism>
<feature type="region of interest" description="Disordered" evidence="1">
    <location>
        <begin position="1"/>
        <end position="96"/>
    </location>
</feature>
<dbReference type="EMBL" id="HBFP01011016">
    <property type="protein sequence ID" value="CAD8823537.1"/>
    <property type="molecule type" value="Transcribed_RNA"/>
</dbReference>
<accession>A0A7S1ETT3</accession>
<feature type="region of interest" description="Disordered" evidence="1">
    <location>
        <begin position="401"/>
        <end position="424"/>
    </location>
</feature>
<dbReference type="AlphaFoldDB" id="A0A7S1ETT3"/>
<feature type="compositionally biased region" description="Acidic residues" evidence="1">
    <location>
        <begin position="11"/>
        <end position="27"/>
    </location>
</feature>
<evidence type="ECO:0000313" key="2">
    <source>
        <dbReference type="EMBL" id="CAD8823537.1"/>
    </source>
</evidence>